<accession>A0A9Q1QEK6</accession>
<comment type="caution">
    <text evidence="9">The sequence shown here is derived from an EMBL/GenBank/DDBJ whole genome shotgun (WGS) entry which is preliminary data.</text>
</comment>
<reference evidence="9" key="1">
    <citation type="submission" date="2022-04" db="EMBL/GenBank/DDBJ databases">
        <title>Carnegiea gigantea Genome sequencing and assembly v2.</title>
        <authorList>
            <person name="Copetti D."/>
            <person name="Sanderson M.J."/>
            <person name="Burquez A."/>
            <person name="Wojciechowski M.F."/>
        </authorList>
    </citation>
    <scope>NUCLEOTIDE SEQUENCE</scope>
    <source>
        <strain evidence="9">SGP5-SGP5p</strain>
        <tissue evidence="9">Aerial part</tissue>
    </source>
</reference>
<dbReference type="Gene3D" id="1.10.10.60">
    <property type="entry name" value="Homeodomain-like"/>
    <property type="match status" value="1"/>
</dbReference>
<dbReference type="CDD" id="cd00167">
    <property type="entry name" value="SANT"/>
    <property type="match status" value="1"/>
</dbReference>
<dbReference type="SMART" id="SM00717">
    <property type="entry name" value="SANT"/>
    <property type="match status" value="1"/>
</dbReference>
<dbReference type="EMBL" id="JAKOGI010000238">
    <property type="protein sequence ID" value="KAJ8438884.1"/>
    <property type="molecule type" value="Genomic_DNA"/>
</dbReference>
<evidence type="ECO:0000313" key="9">
    <source>
        <dbReference type="EMBL" id="KAJ8438884.1"/>
    </source>
</evidence>
<keyword evidence="3" id="KW-0238">DNA-binding</keyword>
<dbReference type="FunFam" id="1.10.10.60:FF:000009">
    <property type="entry name" value="transcription factor MYB1R1"/>
    <property type="match status" value="1"/>
</dbReference>
<evidence type="ECO:0000256" key="4">
    <source>
        <dbReference type="ARBA" id="ARBA00023163"/>
    </source>
</evidence>
<dbReference type="GO" id="GO:0009723">
    <property type="term" value="P:response to ethylene"/>
    <property type="evidence" value="ECO:0007669"/>
    <property type="project" value="TreeGrafter"/>
</dbReference>
<dbReference type="PROSITE" id="PS50090">
    <property type="entry name" value="MYB_LIKE"/>
    <property type="match status" value="1"/>
</dbReference>
<dbReference type="Proteomes" id="UP001153076">
    <property type="component" value="Unassembled WGS sequence"/>
</dbReference>
<dbReference type="PROSITE" id="PS51294">
    <property type="entry name" value="HTH_MYB"/>
    <property type="match status" value="1"/>
</dbReference>
<dbReference type="Pfam" id="PF00249">
    <property type="entry name" value="Myb_DNA-binding"/>
    <property type="match status" value="1"/>
</dbReference>
<feature type="domain" description="HTH myb-type" evidence="8">
    <location>
        <begin position="93"/>
        <end position="149"/>
    </location>
</feature>
<dbReference type="InterPro" id="IPR052245">
    <property type="entry name" value="Plant_Stress_Dev_TF"/>
</dbReference>
<gene>
    <name evidence="9" type="ORF">Cgig2_007729</name>
</gene>
<evidence type="ECO:0000259" key="6">
    <source>
        <dbReference type="PROSITE" id="PS50090"/>
    </source>
</evidence>
<proteinExistence type="predicted"/>
<dbReference type="PANTHER" id="PTHR44191">
    <property type="entry name" value="TRANSCRIPTION FACTOR KUA1"/>
    <property type="match status" value="1"/>
</dbReference>
<dbReference type="SUPFAM" id="SSF46689">
    <property type="entry name" value="Homeodomain-like"/>
    <property type="match status" value="1"/>
</dbReference>
<dbReference type="InterPro" id="IPR001005">
    <property type="entry name" value="SANT/Myb"/>
</dbReference>
<evidence type="ECO:0000259" key="7">
    <source>
        <dbReference type="PROSITE" id="PS51293"/>
    </source>
</evidence>
<evidence type="ECO:0000256" key="3">
    <source>
        <dbReference type="ARBA" id="ARBA00023125"/>
    </source>
</evidence>
<dbReference type="OrthoDB" id="118550at2759"/>
<keyword evidence="2" id="KW-0805">Transcription regulation</keyword>
<evidence type="ECO:0000256" key="1">
    <source>
        <dbReference type="ARBA" id="ARBA00004123"/>
    </source>
</evidence>
<dbReference type="NCBIfam" id="TIGR01557">
    <property type="entry name" value="myb_SHAQKYF"/>
    <property type="match status" value="1"/>
</dbReference>
<comment type="subcellular location">
    <subcellularLocation>
        <location evidence="1">Nucleus</location>
    </subcellularLocation>
</comment>
<protein>
    <submittedName>
        <fullName evidence="9">Uncharacterized protein</fullName>
    </submittedName>
</protein>
<feature type="domain" description="Myb-like" evidence="6">
    <location>
        <begin position="93"/>
        <end position="145"/>
    </location>
</feature>
<dbReference type="GO" id="GO:0006355">
    <property type="term" value="P:regulation of DNA-templated transcription"/>
    <property type="evidence" value="ECO:0007669"/>
    <property type="project" value="UniProtKB-ARBA"/>
</dbReference>
<dbReference type="InterPro" id="IPR006447">
    <property type="entry name" value="Myb_dom_plants"/>
</dbReference>
<dbReference type="InterPro" id="IPR017884">
    <property type="entry name" value="SANT_dom"/>
</dbReference>
<dbReference type="PANTHER" id="PTHR44191:SF45">
    <property type="entry name" value="TRANSCRIPTION FACTOR MYB1R1-LIKE"/>
    <property type="match status" value="1"/>
</dbReference>
<keyword evidence="5" id="KW-0539">Nucleus</keyword>
<dbReference type="InterPro" id="IPR009057">
    <property type="entry name" value="Homeodomain-like_sf"/>
</dbReference>
<evidence type="ECO:0000256" key="5">
    <source>
        <dbReference type="ARBA" id="ARBA00023242"/>
    </source>
</evidence>
<dbReference type="InterPro" id="IPR017930">
    <property type="entry name" value="Myb_dom"/>
</dbReference>
<organism evidence="9 10">
    <name type="scientific">Carnegiea gigantea</name>
    <dbReference type="NCBI Taxonomy" id="171969"/>
    <lineage>
        <taxon>Eukaryota</taxon>
        <taxon>Viridiplantae</taxon>
        <taxon>Streptophyta</taxon>
        <taxon>Embryophyta</taxon>
        <taxon>Tracheophyta</taxon>
        <taxon>Spermatophyta</taxon>
        <taxon>Magnoliopsida</taxon>
        <taxon>eudicotyledons</taxon>
        <taxon>Gunneridae</taxon>
        <taxon>Pentapetalae</taxon>
        <taxon>Caryophyllales</taxon>
        <taxon>Cactineae</taxon>
        <taxon>Cactaceae</taxon>
        <taxon>Cactoideae</taxon>
        <taxon>Echinocereeae</taxon>
        <taxon>Carnegiea</taxon>
    </lineage>
</organism>
<dbReference type="GO" id="GO:0005634">
    <property type="term" value="C:nucleus"/>
    <property type="evidence" value="ECO:0007669"/>
    <property type="project" value="UniProtKB-SubCell"/>
</dbReference>
<dbReference type="PROSITE" id="PS51293">
    <property type="entry name" value="SANT"/>
    <property type="match status" value="1"/>
</dbReference>
<feature type="domain" description="SANT" evidence="7">
    <location>
        <begin position="96"/>
        <end position="149"/>
    </location>
</feature>
<keyword evidence="4" id="KW-0804">Transcription</keyword>
<evidence type="ECO:0000259" key="8">
    <source>
        <dbReference type="PROSITE" id="PS51294"/>
    </source>
</evidence>
<keyword evidence="10" id="KW-1185">Reference proteome</keyword>
<name>A0A9Q1QEK6_9CARY</name>
<sequence length="296" mass="31952">MVKEAKAGRGCFVNKSSNNIDCNLRISSYYGKNSKNYKGSLKLFGVEILVDREKEDAMKKSLSTGNLNSNNNHGGFAQHCGGDGYLSDGLLHAARKRGRPWTKEEHQLFLVGLEKLGRGGWKGIAKNYVTTRTAAQVASHAQKHFLRLAASDEKKKRPSRLMPSISLSLGRAQADQRAPSPAAFDNLELRLWHGANDDRSNFSQSVPGTIKLIRATLARLKAKEVNVAQGRSTELNFVTSGGAIAVAVGGGDQKPVICTKPIATVLGLMDLHQLKVSSAHAAYRIACSSVRLGNGS</sequence>
<evidence type="ECO:0000313" key="10">
    <source>
        <dbReference type="Proteomes" id="UP001153076"/>
    </source>
</evidence>
<dbReference type="AlphaFoldDB" id="A0A9Q1QEK6"/>
<dbReference type="GO" id="GO:0009739">
    <property type="term" value="P:response to gibberellin"/>
    <property type="evidence" value="ECO:0007669"/>
    <property type="project" value="TreeGrafter"/>
</dbReference>
<evidence type="ECO:0000256" key="2">
    <source>
        <dbReference type="ARBA" id="ARBA00023015"/>
    </source>
</evidence>
<dbReference type="GO" id="GO:0003677">
    <property type="term" value="F:DNA binding"/>
    <property type="evidence" value="ECO:0007669"/>
    <property type="project" value="UniProtKB-KW"/>
</dbReference>